<evidence type="ECO:0000259" key="1">
    <source>
        <dbReference type="Pfam" id="PF00360"/>
    </source>
</evidence>
<name>A0A3L8P9U2_9ACTN</name>
<sequence length="124" mass="13152">MAQSVLSGITARLAGDAGYPLKALMNDERLLELVDADGAALWHDGELLTIGNVPDDLDLLKRIAAAVRTDDSPVDSSHQLGVLQPDLAERDDVPAGALVAQIGTATLMFVRPELVRIVEWGGDP</sequence>
<dbReference type="InterPro" id="IPR043150">
    <property type="entry name" value="Phytochrome_PHY_sf"/>
</dbReference>
<keyword evidence="3" id="KW-1185">Reference proteome</keyword>
<dbReference type="GO" id="GO:0009584">
    <property type="term" value="P:detection of visible light"/>
    <property type="evidence" value="ECO:0007669"/>
    <property type="project" value="InterPro"/>
</dbReference>
<evidence type="ECO:0000313" key="3">
    <source>
        <dbReference type="Proteomes" id="UP000282515"/>
    </source>
</evidence>
<accession>A0A3L8P9U2</accession>
<gene>
    <name evidence="2" type="ORF">D9V41_16795</name>
</gene>
<feature type="domain" description="Phytochrome central region" evidence="1">
    <location>
        <begin position="21"/>
        <end position="124"/>
    </location>
</feature>
<comment type="caution">
    <text evidence="2">The sequence shown here is derived from an EMBL/GenBank/DDBJ whole genome shotgun (WGS) entry which is preliminary data.</text>
</comment>
<dbReference type="AlphaFoldDB" id="A0A3L8P9U2"/>
<dbReference type="Pfam" id="PF00360">
    <property type="entry name" value="PHY"/>
    <property type="match status" value="1"/>
</dbReference>
<proteinExistence type="predicted"/>
<protein>
    <recommendedName>
        <fullName evidence="1">Phytochrome central region domain-containing protein</fullName>
    </recommendedName>
</protein>
<reference evidence="2 3" key="1">
    <citation type="submission" date="2018-10" db="EMBL/GenBank/DDBJ databases">
        <title>Aeromicrobium sp. 9W16Y-2 whole genome shotgun sequence.</title>
        <authorList>
            <person name="Li F."/>
        </authorList>
    </citation>
    <scope>NUCLEOTIDE SEQUENCE [LARGE SCALE GENOMIC DNA]</scope>
    <source>
        <strain evidence="2 3">9W16Y-2</strain>
    </source>
</reference>
<dbReference type="InterPro" id="IPR013515">
    <property type="entry name" value="Phytochrome_cen-reg"/>
</dbReference>
<evidence type="ECO:0000313" key="2">
    <source>
        <dbReference type="EMBL" id="RLV51856.1"/>
    </source>
</evidence>
<dbReference type="Proteomes" id="UP000282515">
    <property type="component" value="Unassembled WGS sequence"/>
</dbReference>
<dbReference type="SUPFAM" id="SSF55781">
    <property type="entry name" value="GAF domain-like"/>
    <property type="match status" value="1"/>
</dbReference>
<feature type="non-terminal residue" evidence="2">
    <location>
        <position position="124"/>
    </location>
</feature>
<dbReference type="EMBL" id="RDBF01000166">
    <property type="protein sequence ID" value="RLV51856.1"/>
    <property type="molecule type" value="Genomic_DNA"/>
</dbReference>
<organism evidence="2 3">
    <name type="scientific">Aeromicrobium phragmitis</name>
    <dbReference type="NCBI Taxonomy" id="2478914"/>
    <lineage>
        <taxon>Bacteria</taxon>
        <taxon>Bacillati</taxon>
        <taxon>Actinomycetota</taxon>
        <taxon>Actinomycetes</taxon>
        <taxon>Propionibacteriales</taxon>
        <taxon>Nocardioidaceae</taxon>
        <taxon>Aeromicrobium</taxon>
    </lineage>
</organism>
<dbReference type="GO" id="GO:0006355">
    <property type="term" value="P:regulation of DNA-templated transcription"/>
    <property type="evidence" value="ECO:0007669"/>
    <property type="project" value="InterPro"/>
</dbReference>
<dbReference type="Gene3D" id="3.30.450.270">
    <property type="match status" value="1"/>
</dbReference>